<organism evidence="1 2">
    <name type="scientific">Promicromonospora umidemergens</name>
    <dbReference type="NCBI Taxonomy" id="629679"/>
    <lineage>
        <taxon>Bacteria</taxon>
        <taxon>Bacillati</taxon>
        <taxon>Actinomycetota</taxon>
        <taxon>Actinomycetes</taxon>
        <taxon>Micrococcales</taxon>
        <taxon>Promicromonosporaceae</taxon>
        <taxon>Promicromonospora</taxon>
    </lineage>
</organism>
<sequence length="320" mass="34982">MTALPQLSPATLDAYLSASATTLQTVCSSPECLLAVDPSRQNLELWTPDDGTFPDLGRFARVGVTQTERDGGTWNVLTVPAKDLRYEAYGLLVAIIEAMRGGASFAAGTNAALTNLRALLMSRPRLSEAQQVGLVGELLAVRSLLGSSGPHDVLHWWLGPLAEQHDLALPGYDAEVKTTLSERRRHTISGTGQLTPTPGRPLWLVSVQLTRGMDGASLPGLVHDVRRLVHRDHRFEDHLERLGWHDEDADLYETAYVQRTAPTAYLVDTRFPAVTADRLHAVVPRDDLVDLLTYRVDVTDLDADEPGGPLTSFFFEGTPS</sequence>
<keyword evidence="2" id="KW-1185">Reference proteome</keyword>
<dbReference type="EMBL" id="BAABHM010000011">
    <property type="protein sequence ID" value="GAA4703384.1"/>
    <property type="molecule type" value="Genomic_DNA"/>
</dbReference>
<protein>
    <recommendedName>
        <fullName evidence="3">PD-(D/E)XK family protein DUF4420</fullName>
    </recommendedName>
</protein>
<evidence type="ECO:0008006" key="3">
    <source>
        <dbReference type="Google" id="ProtNLM"/>
    </source>
</evidence>
<comment type="caution">
    <text evidence="1">The sequence shown here is derived from an EMBL/GenBank/DDBJ whole genome shotgun (WGS) entry which is preliminary data.</text>
</comment>
<proteinExistence type="predicted"/>
<dbReference type="RefSeq" id="WP_253867640.1">
    <property type="nucleotide sequence ID" value="NZ_BAABHM010000011.1"/>
</dbReference>
<dbReference type="Pfam" id="PF14390">
    <property type="entry name" value="DUF4420"/>
    <property type="match status" value="1"/>
</dbReference>
<evidence type="ECO:0000313" key="1">
    <source>
        <dbReference type="EMBL" id="GAA4703384.1"/>
    </source>
</evidence>
<dbReference type="Proteomes" id="UP001500843">
    <property type="component" value="Unassembled WGS sequence"/>
</dbReference>
<gene>
    <name evidence="1" type="ORF">GCM10023198_25920</name>
</gene>
<reference evidence="2" key="1">
    <citation type="journal article" date="2019" name="Int. J. Syst. Evol. Microbiol.">
        <title>The Global Catalogue of Microorganisms (GCM) 10K type strain sequencing project: providing services to taxonomists for standard genome sequencing and annotation.</title>
        <authorList>
            <consortium name="The Broad Institute Genomics Platform"/>
            <consortium name="The Broad Institute Genome Sequencing Center for Infectious Disease"/>
            <person name="Wu L."/>
            <person name="Ma J."/>
        </authorList>
    </citation>
    <scope>NUCLEOTIDE SEQUENCE [LARGE SCALE GENOMIC DNA]</scope>
    <source>
        <strain evidence="2">JCM 17975</strain>
    </source>
</reference>
<evidence type="ECO:0000313" key="2">
    <source>
        <dbReference type="Proteomes" id="UP001500843"/>
    </source>
</evidence>
<accession>A0ABP8XA71</accession>
<name>A0ABP8XA71_9MICO</name>
<dbReference type="InterPro" id="IPR025534">
    <property type="entry name" value="DUF4420"/>
</dbReference>